<gene>
    <name evidence="2" type="ORF">CAL26_04930</name>
</gene>
<dbReference type="GO" id="GO:0005975">
    <property type="term" value="P:carbohydrate metabolic process"/>
    <property type="evidence" value="ECO:0007669"/>
    <property type="project" value="InterPro"/>
</dbReference>
<dbReference type="InterPro" id="IPR014718">
    <property type="entry name" value="GH-type_carb-bd"/>
</dbReference>
<evidence type="ECO:0000313" key="3">
    <source>
        <dbReference type="Proteomes" id="UP000216857"/>
    </source>
</evidence>
<name>A0A261RNM6_9BORD</name>
<dbReference type="InterPro" id="IPR011013">
    <property type="entry name" value="Gal_mutarotase_sf_dom"/>
</dbReference>
<accession>A0A261RNM6</accession>
<dbReference type="Proteomes" id="UP000216857">
    <property type="component" value="Unassembled WGS sequence"/>
</dbReference>
<reference evidence="2" key="1">
    <citation type="submission" date="2017-05" db="EMBL/GenBank/DDBJ databases">
        <title>Complete and WGS of Bordetella genogroups.</title>
        <authorList>
            <person name="Spilker T."/>
            <person name="Lipuma J."/>
        </authorList>
    </citation>
    <scope>NUCLEOTIDE SEQUENCE</scope>
    <source>
        <strain evidence="2">AU21707</strain>
    </source>
</reference>
<evidence type="ECO:0000256" key="1">
    <source>
        <dbReference type="SAM" id="MobiDB-lite"/>
    </source>
</evidence>
<dbReference type="EMBL" id="NEVJ01000001">
    <property type="protein sequence ID" value="OZI26668.1"/>
    <property type="molecule type" value="Genomic_DNA"/>
</dbReference>
<sequence>MSLAPRDPAVPPAGSPIEPGAPLLPLTVPCPGMDEDGAPDGTLVMGGAPVPAAGAGVPGRCAFGPMVEPGTGWSNPVPAGWLPGINGREEPEDERWSAACTLEAAQGARASTTAVTMWSTVRTAGCFLSCCSRIFFMVELRCGIGSAACRTPQNMFPPGPPGTTAGHARMRHNRSMNDTTAHPATLRLQHGDASVEIRPSLGGTILRYTWRGIPILRPSDGVPDIARLTACYPLLPYSNRIGGGRLRFGGQTYAIPPTVDYAPLPMHGLAWQRPWRVASCTGHQAVLEQDYAPEDASPAWPFPYAARQTFELHDAGLRMTLSIRNTGPLPQPAGLGWHPYFPRTPETWIRAGVGDMWVNDATHLPTRLTPPPTALATRLAVADTDYDNVFRDFDGHACVAWPERDAAVRLEADPAFSHLVIFTPPGKPHLAIEPVSHMTDAFNRYAGDAGARGDTAGADPATGTVVLAPGATLAGGISLLPSTLAEAGAR</sequence>
<dbReference type="SUPFAM" id="SSF74650">
    <property type="entry name" value="Galactose mutarotase-like"/>
    <property type="match status" value="1"/>
</dbReference>
<dbReference type="GO" id="GO:0030246">
    <property type="term" value="F:carbohydrate binding"/>
    <property type="evidence" value="ECO:0007669"/>
    <property type="project" value="InterPro"/>
</dbReference>
<dbReference type="InterPro" id="IPR008183">
    <property type="entry name" value="Aldose_1/G6P_1-epimerase"/>
</dbReference>
<dbReference type="Pfam" id="PF01263">
    <property type="entry name" value="Aldose_epim"/>
    <property type="match status" value="1"/>
</dbReference>
<dbReference type="Gene3D" id="2.70.98.10">
    <property type="match status" value="1"/>
</dbReference>
<proteinExistence type="predicted"/>
<dbReference type="CDD" id="cd09021">
    <property type="entry name" value="Aldose_epim_Ec_YphB"/>
    <property type="match status" value="1"/>
</dbReference>
<evidence type="ECO:0000313" key="2">
    <source>
        <dbReference type="EMBL" id="OZI26668.1"/>
    </source>
</evidence>
<keyword evidence="3" id="KW-1185">Reference proteome</keyword>
<comment type="caution">
    <text evidence="2">The sequence shown here is derived from an EMBL/GenBank/DDBJ whole genome shotgun (WGS) entry which is preliminary data.</text>
</comment>
<dbReference type="GO" id="GO:0016853">
    <property type="term" value="F:isomerase activity"/>
    <property type="evidence" value="ECO:0007669"/>
    <property type="project" value="InterPro"/>
</dbReference>
<feature type="region of interest" description="Disordered" evidence="1">
    <location>
        <begin position="1"/>
        <end position="36"/>
    </location>
</feature>
<protein>
    <recommendedName>
        <fullName evidence="4">Aldose 1-epimerase</fullName>
    </recommendedName>
</protein>
<evidence type="ECO:0008006" key="4">
    <source>
        <dbReference type="Google" id="ProtNLM"/>
    </source>
</evidence>
<dbReference type="AlphaFoldDB" id="A0A261RNM6"/>
<organism evidence="2 3">
    <name type="scientific">Bordetella genomosp. 9</name>
    <dbReference type="NCBI Taxonomy" id="1416803"/>
    <lineage>
        <taxon>Bacteria</taxon>
        <taxon>Pseudomonadati</taxon>
        <taxon>Pseudomonadota</taxon>
        <taxon>Betaproteobacteria</taxon>
        <taxon>Burkholderiales</taxon>
        <taxon>Alcaligenaceae</taxon>
        <taxon>Bordetella</taxon>
    </lineage>
</organism>